<dbReference type="PANTHER" id="PTHR34988">
    <property type="entry name" value="PROTEIN, PUTATIVE-RELATED"/>
    <property type="match status" value="1"/>
</dbReference>
<evidence type="ECO:0000259" key="1">
    <source>
        <dbReference type="PROSITE" id="PS51742"/>
    </source>
</evidence>
<proteinExistence type="predicted"/>
<dbReference type="EMBL" id="FOIL01000030">
    <property type="protein sequence ID" value="SET65156.1"/>
    <property type="molecule type" value="Genomic_DNA"/>
</dbReference>
<dbReference type="SUPFAM" id="SSF117856">
    <property type="entry name" value="AF0104/ALDC/Ptd012-like"/>
    <property type="match status" value="1"/>
</dbReference>
<evidence type="ECO:0000313" key="3">
    <source>
        <dbReference type="Proteomes" id="UP000199820"/>
    </source>
</evidence>
<name>A0A1I0G3I1_9FIRM</name>
<dbReference type="AlphaFoldDB" id="A0A1I0G3I1"/>
<protein>
    <recommendedName>
        <fullName evidence="1">PPC domain-containing protein</fullName>
    </recommendedName>
</protein>
<dbReference type="InterPro" id="IPR005175">
    <property type="entry name" value="PPC_dom"/>
</dbReference>
<dbReference type="Pfam" id="PF03479">
    <property type="entry name" value="PCC"/>
    <property type="match status" value="1"/>
</dbReference>
<dbReference type="CDD" id="cd11378">
    <property type="entry name" value="DUF296"/>
    <property type="match status" value="1"/>
</dbReference>
<gene>
    <name evidence="2" type="ORF">SAMN04487771_10302</name>
</gene>
<feature type="domain" description="PPC" evidence="1">
    <location>
        <begin position="4"/>
        <end position="144"/>
    </location>
</feature>
<sequence>MDYRKFGETYYIRLDRGDEIIGSLLDVCEKEKIQSATFSGIGGCSSAEIQTFIPESGQFEVRNLKGMLELVSLIGNVVSDESGTLHHHTHAAFAYKENGEHHMDAGHIKSVEVLYTAEIELRPVAGGIIKRKSDPETGTGFWDF</sequence>
<dbReference type="Gene3D" id="3.30.1330.80">
    <property type="entry name" value="Hypothetical protein, similar to alpha- acetolactate decarboxylase, domain 2"/>
    <property type="match status" value="1"/>
</dbReference>
<dbReference type="PANTHER" id="PTHR34988:SF1">
    <property type="entry name" value="DNA-BINDING PROTEIN"/>
    <property type="match status" value="1"/>
</dbReference>
<accession>A0A1I0G3I1</accession>
<dbReference type="PROSITE" id="PS51742">
    <property type="entry name" value="PPC"/>
    <property type="match status" value="1"/>
</dbReference>
<evidence type="ECO:0000313" key="2">
    <source>
        <dbReference type="EMBL" id="SET65156.1"/>
    </source>
</evidence>
<dbReference type="eggNOG" id="COG1661">
    <property type="taxonomic scope" value="Bacteria"/>
</dbReference>
<dbReference type="OrthoDB" id="9791702at2"/>
<dbReference type="RefSeq" id="WP_074649780.1">
    <property type="nucleotide sequence ID" value="NZ_FOIL01000030.1"/>
</dbReference>
<keyword evidence="3" id="KW-1185">Reference proteome</keyword>
<reference evidence="2 3" key="1">
    <citation type="submission" date="2016-10" db="EMBL/GenBank/DDBJ databases">
        <authorList>
            <person name="de Groot N.N."/>
        </authorList>
    </citation>
    <scope>NUCLEOTIDE SEQUENCE [LARGE SCALE GENOMIC DNA]</scope>
    <source>
        <strain evidence="2 3">KH1P1</strain>
    </source>
</reference>
<organism evidence="2 3">
    <name type="scientific">[Clostridium] aminophilum</name>
    <dbReference type="NCBI Taxonomy" id="1526"/>
    <lineage>
        <taxon>Bacteria</taxon>
        <taxon>Bacillati</taxon>
        <taxon>Bacillota</taxon>
        <taxon>Clostridia</taxon>
        <taxon>Lachnospirales</taxon>
        <taxon>Lachnospiraceae</taxon>
    </lineage>
</organism>
<dbReference type="Proteomes" id="UP000199820">
    <property type="component" value="Unassembled WGS sequence"/>
</dbReference>